<dbReference type="PANTHER" id="PTHR44051:SF8">
    <property type="entry name" value="GLUTATHIONE S-TRANSFERASE GSTA"/>
    <property type="match status" value="1"/>
</dbReference>
<dbReference type="SUPFAM" id="SSF47616">
    <property type="entry name" value="GST C-terminal domain-like"/>
    <property type="match status" value="1"/>
</dbReference>
<proteinExistence type="inferred from homology"/>
<dbReference type="Pfam" id="PF00043">
    <property type="entry name" value="GST_C"/>
    <property type="match status" value="1"/>
</dbReference>
<dbReference type="SUPFAM" id="SSF52833">
    <property type="entry name" value="Thioredoxin-like"/>
    <property type="match status" value="1"/>
</dbReference>
<evidence type="ECO:0000256" key="1">
    <source>
        <dbReference type="RuleBase" id="RU003494"/>
    </source>
</evidence>
<dbReference type="InterPro" id="IPR004045">
    <property type="entry name" value="Glutathione_S-Trfase_N"/>
</dbReference>
<dbReference type="InterPro" id="IPR010987">
    <property type="entry name" value="Glutathione-S-Trfase_C-like"/>
</dbReference>
<dbReference type="Proteomes" id="UP000037822">
    <property type="component" value="Unassembled WGS sequence"/>
</dbReference>
<dbReference type="GO" id="GO:0016740">
    <property type="term" value="F:transferase activity"/>
    <property type="evidence" value="ECO:0007669"/>
    <property type="project" value="UniProtKB-KW"/>
</dbReference>
<keyword evidence="5" id="KW-1185">Reference proteome</keyword>
<evidence type="ECO:0000259" key="3">
    <source>
        <dbReference type="PROSITE" id="PS50405"/>
    </source>
</evidence>
<protein>
    <submittedName>
        <fullName evidence="4">Glutathione S-transferase</fullName>
    </submittedName>
</protein>
<dbReference type="InterPro" id="IPR004046">
    <property type="entry name" value="GST_C"/>
</dbReference>
<dbReference type="SFLD" id="SFLDS00019">
    <property type="entry name" value="Glutathione_Transferase_(cytos"/>
    <property type="match status" value="1"/>
</dbReference>
<dbReference type="PROSITE" id="PS50404">
    <property type="entry name" value="GST_NTER"/>
    <property type="match status" value="1"/>
</dbReference>
<dbReference type="InterPro" id="IPR040079">
    <property type="entry name" value="Glutathione_S-Trfase"/>
</dbReference>
<evidence type="ECO:0000313" key="5">
    <source>
        <dbReference type="Proteomes" id="UP000037822"/>
    </source>
</evidence>
<feature type="domain" description="GST N-terminal" evidence="2">
    <location>
        <begin position="1"/>
        <end position="82"/>
    </location>
</feature>
<dbReference type="InterPro" id="IPR034345">
    <property type="entry name" value="Gtt2-like_N"/>
</dbReference>
<evidence type="ECO:0000259" key="2">
    <source>
        <dbReference type="PROSITE" id="PS50404"/>
    </source>
</evidence>
<name>A0A0N0MB97_9HYPH</name>
<evidence type="ECO:0000313" key="4">
    <source>
        <dbReference type="EMBL" id="KPH80629.1"/>
    </source>
</evidence>
<dbReference type="InterPro" id="IPR036249">
    <property type="entry name" value="Thioredoxin-like_sf"/>
</dbReference>
<dbReference type="PROSITE" id="PS50405">
    <property type="entry name" value="GST_CTER"/>
    <property type="match status" value="1"/>
</dbReference>
<dbReference type="RefSeq" id="WP_054209442.1">
    <property type="nucleotide sequence ID" value="NZ_LGSZ01000040.1"/>
</dbReference>
<dbReference type="PANTHER" id="PTHR44051">
    <property type="entry name" value="GLUTATHIONE S-TRANSFERASE-RELATED"/>
    <property type="match status" value="1"/>
</dbReference>
<dbReference type="InterPro" id="IPR036282">
    <property type="entry name" value="Glutathione-S-Trfase_C_sf"/>
</dbReference>
<reference evidence="4 5" key="1">
    <citation type="submission" date="2015-07" db="EMBL/GenBank/DDBJ databases">
        <title>Whole genome sequencing of Bosea vaviloviae isolated from cave pool.</title>
        <authorList>
            <person name="Tan N.E.H."/>
            <person name="Lee Y.P."/>
            <person name="Gan H.M."/>
            <person name="Barton H."/>
            <person name="Savka M.A."/>
        </authorList>
    </citation>
    <scope>NUCLEOTIDE SEQUENCE [LARGE SCALE GENOMIC DNA]</scope>
    <source>
        <strain evidence="4 5">SD260</strain>
    </source>
</reference>
<dbReference type="PATRIC" id="fig|1526658.3.peg.4007"/>
<dbReference type="Gene3D" id="1.20.1050.10">
    <property type="match status" value="1"/>
</dbReference>
<dbReference type="Pfam" id="PF02798">
    <property type="entry name" value="GST_N"/>
    <property type="match status" value="1"/>
</dbReference>
<dbReference type="CDD" id="cd03051">
    <property type="entry name" value="GST_N_GTT2_like"/>
    <property type="match status" value="1"/>
</dbReference>
<feature type="domain" description="GST C-terminal" evidence="3">
    <location>
        <begin position="87"/>
        <end position="203"/>
    </location>
</feature>
<keyword evidence="4" id="KW-0808">Transferase</keyword>
<dbReference type="AlphaFoldDB" id="A0A0N0MB97"/>
<comment type="caution">
    <text evidence="4">The sequence shown here is derived from an EMBL/GenBank/DDBJ whole genome shotgun (WGS) entry which is preliminary data.</text>
</comment>
<dbReference type="Gene3D" id="3.40.30.10">
    <property type="entry name" value="Glutaredoxin"/>
    <property type="match status" value="1"/>
</dbReference>
<dbReference type="EMBL" id="LGSZ01000040">
    <property type="protein sequence ID" value="KPH80629.1"/>
    <property type="molecule type" value="Genomic_DNA"/>
</dbReference>
<accession>A0A0N0MB97</accession>
<dbReference type="OrthoDB" id="5293590at2"/>
<comment type="similarity">
    <text evidence="1">Belongs to the GST superfamily.</text>
</comment>
<sequence>MKLYDGGRAPNPRRVRIFFAEKGVALPEIVPIDIAKKEHKSEAFTKLNPAQRLPVLVLDDGTAIAETIAICRYVESLYPHPPLFGRDAREQALVEMWNRRTELGLFASVTAVFRHSHPSMAELEDQVPEWAEANRELIDDHLWILELQLAGNPYLCGEALTVADITAGIAIDFMKPSRIPLPEDFVHIRRWHGELSARPSWKA</sequence>
<organism evidence="4 5">
    <name type="scientific">Bosea vaviloviae</name>
    <dbReference type="NCBI Taxonomy" id="1526658"/>
    <lineage>
        <taxon>Bacteria</taxon>
        <taxon>Pseudomonadati</taxon>
        <taxon>Pseudomonadota</taxon>
        <taxon>Alphaproteobacteria</taxon>
        <taxon>Hyphomicrobiales</taxon>
        <taxon>Boseaceae</taxon>
        <taxon>Bosea</taxon>
    </lineage>
</organism>
<dbReference type="SFLD" id="SFLDG00358">
    <property type="entry name" value="Main_(cytGST)"/>
    <property type="match status" value="1"/>
</dbReference>
<gene>
    <name evidence="4" type="ORF">AE618_12850</name>
</gene>